<evidence type="ECO:0000259" key="3">
    <source>
        <dbReference type="PROSITE" id="PS50110"/>
    </source>
</evidence>
<comment type="caution">
    <text evidence="4">The sequence shown here is derived from an EMBL/GenBank/DDBJ whole genome shotgun (WGS) entry which is preliminary data.</text>
</comment>
<dbReference type="Proteomes" id="UP000568888">
    <property type="component" value="Unassembled WGS sequence"/>
</dbReference>
<evidence type="ECO:0000313" key="5">
    <source>
        <dbReference type="Proteomes" id="UP000568888"/>
    </source>
</evidence>
<name>A0A6V8MU98_9BACT</name>
<accession>A0A6V8MU98</accession>
<dbReference type="PANTHER" id="PTHR44591">
    <property type="entry name" value="STRESS RESPONSE REGULATOR PROTEIN 1"/>
    <property type="match status" value="1"/>
</dbReference>
<reference evidence="5" key="1">
    <citation type="submission" date="2020-06" db="EMBL/GenBank/DDBJ databases">
        <title>Draft genomic sequecing of Geomonas sp. Red736.</title>
        <authorList>
            <person name="Itoh H."/>
            <person name="Xu Z.X."/>
            <person name="Ushijima N."/>
            <person name="Masuda Y."/>
            <person name="Shiratori Y."/>
            <person name="Senoo K."/>
        </authorList>
    </citation>
    <scope>NUCLEOTIDE SEQUENCE [LARGE SCALE GENOMIC DNA]</scope>
    <source>
        <strain evidence="5">Red736</strain>
    </source>
</reference>
<dbReference type="PANTHER" id="PTHR44591:SF3">
    <property type="entry name" value="RESPONSE REGULATORY DOMAIN-CONTAINING PROTEIN"/>
    <property type="match status" value="1"/>
</dbReference>
<feature type="domain" description="Response regulatory" evidence="3">
    <location>
        <begin position="11"/>
        <end position="122"/>
    </location>
</feature>
<dbReference type="SUPFAM" id="SSF52172">
    <property type="entry name" value="CheY-like"/>
    <property type="match status" value="1"/>
</dbReference>
<dbReference type="InterPro" id="IPR050595">
    <property type="entry name" value="Bact_response_regulator"/>
</dbReference>
<evidence type="ECO:0000313" key="4">
    <source>
        <dbReference type="EMBL" id="GFO63632.1"/>
    </source>
</evidence>
<dbReference type="EMBL" id="BLXY01000002">
    <property type="protein sequence ID" value="GFO63632.1"/>
    <property type="molecule type" value="Genomic_DNA"/>
</dbReference>
<evidence type="ECO:0000256" key="2">
    <source>
        <dbReference type="PROSITE-ProRule" id="PRU00169"/>
    </source>
</evidence>
<dbReference type="AlphaFoldDB" id="A0A6V8MU98"/>
<keyword evidence="1 2" id="KW-0597">Phosphoprotein</keyword>
<protein>
    <recommendedName>
        <fullName evidence="3">Response regulatory domain-containing protein</fullName>
    </recommendedName>
</protein>
<dbReference type="InterPro" id="IPR011006">
    <property type="entry name" value="CheY-like_superfamily"/>
</dbReference>
<dbReference type="GO" id="GO:0000160">
    <property type="term" value="P:phosphorelay signal transduction system"/>
    <property type="evidence" value="ECO:0007669"/>
    <property type="project" value="InterPro"/>
</dbReference>
<dbReference type="InterPro" id="IPR001789">
    <property type="entry name" value="Sig_transdc_resp-reg_receiver"/>
</dbReference>
<sequence>MEEGEPSGGKTILLVDDEPQIRSMMFALLVNRGYKVIQAADGLDALEKFKVNPQEIDLVVTDIIMPRLDGLSSIKIMRTITPSIKVLLMSGYAAEQPPPDGVSFIMKPFFPADFLQAVCSTMGE</sequence>
<dbReference type="RefSeq" id="WP_183346477.1">
    <property type="nucleotide sequence ID" value="NZ_BLXY01000002.1"/>
</dbReference>
<feature type="modified residue" description="4-aspartylphosphate" evidence="2">
    <location>
        <position position="62"/>
    </location>
</feature>
<dbReference type="PROSITE" id="PS50110">
    <property type="entry name" value="RESPONSE_REGULATORY"/>
    <property type="match status" value="1"/>
</dbReference>
<dbReference type="SMART" id="SM00448">
    <property type="entry name" value="REC"/>
    <property type="match status" value="1"/>
</dbReference>
<proteinExistence type="predicted"/>
<gene>
    <name evidence="4" type="ORF">GMPD_15510</name>
</gene>
<dbReference type="Pfam" id="PF00072">
    <property type="entry name" value="Response_reg"/>
    <property type="match status" value="1"/>
</dbReference>
<evidence type="ECO:0000256" key="1">
    <source>
        <dbReference type="ARBA" id="ARBA00022553"/>
    </source>
</evidence>
<dbReference type="Gene3D" id="3.40.50.2300">
    <property type="match status" value="1"/>
</dbReference>
<organism evidence="4 5">
    <name type="scientific">Geomonas paludis</name>
    <dbReference type="NCBI Taxonomy" id="2740185"/>
    <lineage>
        <taxon>Bacteria</taxon>
        <taxon>Pseudomonadati</taxon>
        <taxon>Thermodesulfobacteriota</taxon>
        <taxon>Desulfuromonadia</taxon>
        <taxon>Geobacterales</taxon>
        <taxon>Geobacteraceae</taxon>
        <taxon>Geomonas</taxon>
    </lineage>
</organism>